<dbReference type="EMBL" id="FNCQ01000017">
    <property type="protein sequence ID" value="SDH12229.1"/>
    <property type="molecule type" value="Genomic_DNA"/>
</dbReference>
<protein>
    <submittedName>
        <fullName evidence="1">Uncharacterized protein</fullName>
    </submittedName>
</protein>
<keyword evidence="2" id="KW-1185">Reference proteome</keyword>
<organism evidence="1 2">
    <name type="scientific">Prevotella communis</name>
    <dbReference type="NCBI Taxonomy" id="2913614"/>
    <lineage>
        <taxon>Bacteria</taxon>
        <taxon>Pseudomonadati</taxon>
        <taxon>Bacteroidota</taxon>
        <taxon>Bacteroidia</taxon>
        <taxon>Bacteroidales</taxon>
        <taxon>Prevotellaceae</taxon>
        <taxon>Prevotella</taxon>
    </lineage>
</organism>
<name>A0A1G7ZU49_9BACT</name>
<evidence type="ECO:0000313" key="2">
    <source>
        <dbReference type="Proteomes" id="UP000198779"/>
    </source>
</evidence>
<gene>
    <name evidence="1" type="ORF">SAMN04487901_11738</name>
</gene>
<proteinExistence type="predicted"/>
<evidence type="ECO:0000313" key="1">
    <source>
        <dbReference type="EMBL" id="SDH12229.1"/>
    </source>
</evidence>
<dbReference type="RefSeq" id="WP_091818809.1">
    <property type="nucleotide sequence ID" value="NZ_FNCQ01000017.1"/>
</dbReference>
<dbReference type="Proteomes" id="UP000198779">
    <property type="component" value="Unassembled WGS sequence"/>
</dbReference>
<dbReference type="Pfam" id="PF19555">
    <property type="entry name" value="DUF6078"/>
    <property type="match status" value="1"/>
</dbReference>
<sequence length="146" mass="17402">MKEKDIFKEKAENGYTFCFADKCPLKERCLHYLVGQQMSDTRSTYSCVNPRFQDVGTANCSLFRKAEKVKYAKGMMHIFNDDMPKRVEPYVRQSLISKHCHTYYYEYRNGTRLIPPAVQEEIRQYFREAGWNGDVIFDGFIEDYEW</sequence>
<dbReference type="AlphaFoldDB" id="A0A1G7ZU49"/>
<reference evidence="2" key="1">
    <citation type="submission" date="2016-10" db="EMBL/GenBank/DDBJ databases">
        <authorList>
            <person name="Varghese N."/>
            <person name="Submissions S."/>
        </authorList>
    </citation>
    <scope>NUCLEOTIDE SEQUENCE [LARGE SCALE GENOMIC DNA]</scope>
    <source>
        <strain evidence="2">BP1-148</strain>
    </source>
</reference>
<accession>A0A1G7ZU49</accession>
<dbReference type="InterPro" id="IPR045724">
    <property type="entry name" value="DUF6078"/>
</dbReference>